<name>X1HAD1_9ZZZZ</name>
<accession>X1HAD1</accession>
<dbReference type="EMBL" id="BARU01034748">
    <property type="protein sequence ID" value="GAH67146.1"/>
    <property type="molecule type" value="Genomic_DNA"/>
</dbReference>
<gene>
    <name evidence="1" type="ORF">S03H2_54491</name>
</gene>
<comment type="caution">
    <text evidence="1">The sequence shown here is derived from an EMBL/GenBank/DDBJ whole genome shotgun (WGS) entry which is preliminary data.</text>
</comment>
<proteinExistence type="predicted"/>
<reference evidence="1" key="1">
    <citation type="journal article" date="2014" name="Front. Microbiol.">
        <title>High frequency of phylogenetically diverse reductive dehalogenase-homologous genes in deep subseafloor sedimentary metagenomes.</title>
        <authorList>
            <person name="Kawai M."/>
            <person name="Futagami T."/>
            <person name="Toyoda A."/>
            <person name="Takaki Y."/>
            <person name="Nishi S."/>
            <person name="Hori S."/>
            <person name="Arai W."/>
            <person name="Tsubouchi T."/>
            <person name="Morono Y."/>
            <person name="Uchiyama I."/>
            <person name="Ito T."/>
            <person name="Fujiyama A."/>
            <person name="Inagaki F."/>
            <person name="Takami H."/>
        </authorList>
    </citation>
    <scope>NUCLEOTIDE SEQUENCE</scope>
    <source>
        <strain evidence="1">Expedition CK06-06</strain>
    </source>
</reference>
<evidence type="ECO:0000313" key="1">
    <source>
        <dbReference type="EMBL" id="GAH67146.1"/>
    </source>
</evidence>
<feature type="non-terminal residue" evidence="1">
    <location>
        <position position="96"/>
    </location>
</feature>
<dbReference type="AlphaFoldDB" id="X1HAD1"/>
<sequence>MQGDIDMADHKITDLPQPIADQEAATKKYVDDVAPGAASKIQDADGDTSWDVEQAADEDIVRGRVKGVEAFHLNDKGVLGLAKQSRCRVYRATSDQ</sequence>
<organism evidence="1">
    <name type="scientific">marine sediment metagenome</name>
    <dbReference type="NCBI Taxonomy" id="412755"/>
    <lineage>
        <taxon>unclassified sequences</taxon>
        <taxon>metagenomes</taxon>
        <taxon>ecological metagenomes</taxon>
    </lineage>
</organism>
<protein>
    <submittedName>
        <fullName evidence="1">Uncharacterized protein</fullName>
    </submittedName>
</protein>